<accession>A0A1H2UUY2</accession>
<dbReference type="Proteomes" id="UP000198500">
    <property type="component" value="Unassembled WGS sequence"/>
</dbReference>
<organism evidence="2 3">
    <name type="scientific">Aidingimonas halophila</name>
    <dbReference type="NCBI Taxonomy" id="574349"/>
    <lineage>
        <taxon>Bacteria</taxon>
        <taxon>Pseudomonadati</taxon>
        <taxon>Pseudomonadota</taxon>
        <taxon>Gammaproteobacteria</taxon>
        <taxon>Oceanospirillales</taxon>
        <taxon>Halomonadaceae</taxon>
        <taxon>Aidingimonas</taxon>
    </lineage>
</organism>
<dbReference type="CDD" id="cd06588">
    <property type="entry name" value="PhnB_like"/>
    <property type="match status" value="1"/>
</dbReference>
<sequence>MRLSTYLMFDGTCQSAFQFYERCLGGHIEAMATYGEMPEGCGEPVPAEQHNRIMHARLAVDGQWLMGSDMTSVCPVPYEGIHGTHITLNVDTPEDAERIFAALSDNGTVQMPLEETFWAERFGMLIDQYGVPWMINCEKDG</sequence>
<dbReference type="STRING" id="574349.SAMN05443545_102249"/>
<gene>
    <name evidence="2" type="ORF">SAMN05443545_102249</name>
</gene>
<dbReference type="PANTHER" id="PTHR33990:SF1">
    <property type="entry name" value="PROTEIN YJDN"/>
    <property type="match status" value="1"/>
</dbReference>
<dbReference type="InterPro" id="IPR028973">
    <property type="entry name" value="PhnB-like"/>
</dbReference>
<evidence type="ECO:0000313" key="3">
    <source>
        <dbReference type="Proteomes" id="UP000198500"/>
    </source>
</evidence>
<proteinExistence type="predicted"/>
<dbReference type="InterPro" id="IPR029068">
    <property type="entry name" value="Glyas_Bleomycin-R_OHBP_Dase"/>
</dbReference>
<dbReference type="RefSeq" id="WP_092568575.1">
    <property type="nucleotide sequence ID" value="NZ_BMXH01000002.1"/>
</dbReference>
<dbReference type="InterPro" id="IPR004360">
    <property type="entry name" value="Glyas_Fos-R_dOase_dom"/>
</dbReference>
<dbReference type="Pfam" id="PF00903">
    <property type="entry name" value="Glyoxalase"/>
    <property type="match status" value="1"/>
</dbReference>
<dbReference type="AlphaFoldDB" id="A0A1H2UUY2"/>
<dbReference type="EMBL" id="FNNI01000002">
    <property type="protein sequence ID" value="SDW59912.1"/>
    <property type="molecule type" value="Genomic_DNA"/>
</dbReference>
<name>A0A1H2UUY2_9GAMM</name>
<evidence type="ECO:0000259" key="1">
    <source>
        <dbReference type="Pfam" id="PF00903"/>
    </source>
</evidence>
<dbReference type="Gene3D" id="3.10.180.10">
    <property type="entry name" value="2,3-Dihydroxybiphenyl 1,2-Dioxygenase, domain 1"/>
    <property type="match status" value="1"/>
</dbReference>
<reference evidence="2 3" key="1">
    <citation type="submission" date="2016-10" db="EMBL/GenBank/DDBJ databases">
        <authorList>
            <person name="de Groot N.N."/>
        </authorList>
    </citation>
    <scope>NUCLEOTIDE SEQUENCE [LARGE SCALE GENOMIC DNA]</scope>
    <source>
        <strain evidence="2 3">DSM 19219</strain>
    </source>
</reference>
<dbReference type="PANTHER" id="PTHR33990">
    <property type="entry name" value="PROTEIN YJDN-RELATED"/>
    <property type="match status" value="1"/>
</dbReference>
<keyword evidence="3" id="KW-1185">Reference proteome</keyword>
<dbReference type="SUPFAM" id="SSF54593">
    <property type="entry name" value="Glyoxalase/Bleomycin resistance protein/Dihydroxybiphenyl dioxygenase"/>
    <property type="match status" value="1"/>
</dbReference>
<dbReference type="OrthoDB" id="9795306at2"/>
<evidence type="ECO:0000313" key="2">
    <source>
        <dbReference type="EMBL" id="SDW59912.1"/>
    </source>
</evidence>
<protein>
    <submittedName>
        <fullName evidence="2">PhnB protein</fullName>
    </submittedName>
</protein>
<feature type="domain" description="Glyoxalase/fosfomycin resistance/dioxygenase" evidence="1">
    <location>
        <begin position="3"/>
        <end position="135"/>
    </location>
</feature>